<evidence type="ECO:0000256" key="2">
    <source>
        <dbReference type="ARBA" id="ARBA00022737"/>
    </source>
</evidence>
<keyword evidence="2" id="KW-0677">Repeat</keyword>
<dbReference type="NCBIfam" id="TIGR00756">
    <property type="entry name" value="PPR"/>
    <property type="match status" value="2"/>
</dbReference>
<keyword evidence="7" id="KW-1185">Reference proteome</keyword>
<comment type="function">
    <text evidence="3">Regulates mitochondrial small subunit maturation by controlling 15S rRNA 5'-end processing. Localizes to the 5' precursor of the 15S rRNA in a position that is subsequently occupied by mS47 in the mature yeast mtSSU. Uses structure and sequence-specific RNA recognition, binding to a single-stranded region of the precursor and specifically recognizing bases -6 to -1. The exchange of Ccm1 for mS47 is coupled to the irreversible removal of precursor rRNA that is accompanied by conformational changes of the mitoribosomal proteins uS5m and mS26. These conformational changes signal completion of 5'-end rRNA processing through protection of the mature 5'-end of the 15S rRNA and stabilization of mS47. The removal of the 5' precursor together with the dissociation of Ccm1 may be catalyzed by the 5'-3' exoribonuclease Pet127. Involved in the specific removal of group I introns in mitochondrial encoded transcripts.</text>
</comment>
<dbReference type="Pfam" id="PF13041">
    <property type="entry name" value="PPR_2"/>
    <property type="match status" value="1"/>
</dbReference>
<dbReference type="EMBL" id="JBCLYO010000042">
    <property type="protein sequence ID" value="KAL0074448.1"/>
    <property type="molecule type" value="Genomic_DNA"/>
</dbReference>
<accession>A0ABR3AHI3</accession>
<comment type="subunit">
    <text evidence="4">Binds to mitochondrial small subunit 15S rRNA.</text>
</comment>
<protein>
    <recommendedName>
        <fullName evidence="8">Pentacotripeptide-repeat region of PRORP domain-containing protein</fullName>
    </recommendedName>
</protein>
<evidence type="ECO:0008006" key="8">
    <source>
        <dbReference type="Google" id="ProtNLM"/>
    </source>
</evidence>
<feature type="repeat" description="PPR" evidence="5">
    <location>
        <begin position="305"/>
        <end position="339"/>
    </location>
</feature>
<dbReference type="InterPro" id="IPR002885">
    <property type="entry name" value="PPR_rpt"/>
</dbReference>
<dbReference type="PANTHER" id="PTHR47447:SF23">
    <property type="entry name" value="PENTACOTRIPEPTIDE-REPEAT REGION OF PRORP DOMAIN-CONTAINING PROTEIN"/>
    <property type="match status" value="1"/>
</dbReference>
<dbReference type="Pfam" id="PF01535">
    <property type="entry name" value="PPR"/>
    <property type="match status" value="1"/>
</dbReference>
<dbReference type="InterPro" id="IPR011990">
    <property type="entry name" value="TPR-like_helical_dom_sf"/>
</dbReference>
<evidence type="ECO:0000313" key="6">
    <source>
        <dbReference type="EMBL" id="KAL0074448.1"/>
    </source>
</evidence>
<comment type="similarity">
    <text evidence="1">Belongs to the CCM1 family.</text>
</comment>
<proteinExistence type="inferred from homology"/>
<evidence type="ECO:0000256" key="1">
    <source>
        <dbReference type="ARBA" id="ARBA00006192"/>
    </source>
</evidence>
<reference evidence="6 7" key="1">
    <citation type="submission" date="2024-04" db="EMBL/GenBank/DDBJ databases">
        <title>Symmetric and asymmetric DNA N6-adenine methylation regulates different biological responses in Mucorales.</title>
        <authorList>
            <consortium name="Lawrence Berkeley National Laboratory"/>
            <person name="Lax C."/>
            <person name="Mondo S.J."/>
            <person name="Osorio-Concepcion M."/>
            <person name="Muszewska A."/>
            <person name="Corrochano-Luque M."/>
            <person name="Gutierrez G."/>
            <person name="Riley R."/>
            <person name="Lipzen A."/>
            <person name="Guo J."/>
            <person name="Hundley H."/>
            <person name="Amirebrahimi M."/>
            <person name="Ng V."/>
            <person name="Lorenzo-Gutierrez D."/>
            <person name="Binder U."/>
            <person name="Yang J."/>
            <person name="Song Y."/>
            <person name="Canovas D."/>
            <person name="Navarro E."/>
            <person name="Freitag M."/>
            <person name="Gabaldon T."/>
            <person name="Grigoriev I.V."/>
            <person name="Corrochano L.M."/>
            <person name="Nicolas F.E."/>
            <person name="Garre V."/>
        </authorList>
    </citation>
    <scope>NUCLEOTIDE SEQUENCE [LARGE SCALE GENOMIC DNA]</scope>
    <source>
        <strain evidence="6 7">L51</strain>
    </source>
</reference>
<sequence length="555" mass="63760">MQRLWSRVNAMSIQAKCIFCRTVEDSAFRQPLRTRQSVSIDGMRLNNQTKLHSQTRHYVPALAYSSSFEDIVDNSDRQLPTLVSYLKDEIEQVRNDQPNLSINARNKPAVFAEFYKVLATQDIDYIWPVYTYIYSNQYTQHVSRRQYRQMFLSTIRARATQKNLFRLLALIDDMKLRGMNLRLSEYNSLMDWAGGRSVPSNRPHHLTEALALFEEMQSSSTEPGGHCGIKPSLVTFNTLIHIASQLSDIRTAQRLYHDMIARKIKPDAYTYSTLMYSMGKLGDLNGIERMMTDLKDNNLDHLIKNTITWNALMSSYACNGATEKAILMFQDMFSALRDPQHQHKEAPPADVQSFRIYIELLLWKGDIDDALTCFDQMSTYKIKPIAAVYNAFFAYFMRSVTENQYPDPDLFQPSYDHKYEDGYSYQDDILPDTSNIEQYTKSLPPLSLPPNAQSLDIIQRLYATMRQQKIPPNSDTMYTLVSALLDLGKTTLALETFVQLTDEAAVPLPVQDLRSVSIATLAKQRARLRRSTPTKVEPNQLLLDRLNSLLSHNSV</sequence>
<gene>
    <name evidence="6" type="ORF">J3Q64DRAFT_1778101</name>
</gene>
<feature type="repeat" description="PPR" evidence="5">
    <location>
        <begin position="350"/>
        <end position="384"/>
    </location>
</feature>
<dbReference type="Proteomes" id="UP001448207">
    <property type="component" value="Unassembled WGS sequence"/>
</dbReference>
<dbReference type="Gene3D" id="1.25.40.10">
    <property type="entry name" value="Tetratricopeptide repeat domain"/>
    <property type="match status" value="2"/>
</dbReference>
<evidence type="ECO:0000256" key="3">
    <source>
        <dbReference type="ARBA" id="ARBA00044493"/>
    </source>
</evidence>
<evidence type="ECO:0000256" key="4">
    <source>
        <dbReference type="ARBA" id="ARBA00044511"/>
    </source>
</evidence>
<comment type="caution">
    <text evidence="6">The sequence shown here is derived from an EMBL/GenBank/DDBJ whole genome shotgun (WGS) entry which is preliminary data.</text>
</comment>
<feature type="repeat" description="PPR" evidence="5">
    <location>
        <begin position="232"/>
        <end position="266"/>
    </location>
</feature>
<dbReference type="PROSITE" id="PS51375">
    <property type="entry name" value="PPR"/>
    <property type="match status" value="3"/>
</dbReference>
<dbReference type="PANTHER" id="PTHR47447">
    <property type="entry name" value="OS03G0856100 PROTEIN"/>
    <property type="match status" value="1"/>
</dbReference>
<evidence type="ECO:0000313" key="7">
    <source>
        <dbReference type="Proteomes" id="UP001448207"/>
    </source>
</evidence>
<name>A0ABR3AHI3_PHYBL</name>
<evidence type="ECO:0000256" key="5">
    <source>
        <dbReference type="PROSITE-ProRule" id="PRU00708"/>
    </source>
</evidence>
<organism evidence="6 7">
    <name type="scientific">Phycomyces blakesleeanus</name>
    <dbReference type="NCBI Taxonomy" id="4837"/>
    <lineage>
        <taxon>Eukaryota</taxon>
        <taxon>Fungi</taxon>
        <taxon>Fungi incertae sedis</taxon>
        <taxon>Mucoromycota</taxon>
        <taxon>Mucoromycotina</taxon>
        <taxon>Mucoromycetes</taxon>
        <taxon>Mucorales</taxon>
        <taxon>Phycomycetaceae</taxon>
        <taxon>Phycomyces</taxon>
    </lineage>
</organism>